<comment type="caution">
    <text evidence="1">The sequence shown here is derived from an EMBL/GenBank/DDBJ whole genome shotgun (WGS) entry which is preliminary data.</text>
</comment>
<dbReference type="AlphaFoldDB" id="A0A4R6TX31"/>
<dbReference type="RefSeq" id="WP_133599362.1">
    <property type="nucleotide sequence ID" value="NZ_SNYL01000022.1"/>
</dbReference>
<protein>
    <submittedName>
        <fullName evidence="1">Uncharacterized protein DUF3293</fullName>
    </submittedName>
</protein>
<evidence type="ECO:0000313" key="2">
    <source>
        <dbReference type="Proteomes" id="UP000295510"/>
    </source>
</evidence>
<dbReference type="OrthoDB" id="8548211at2"/>
<sequence length="142" mass="15716">MFSDSVIDSVTIQAYLETHYRVHGEVPFVLQIGQVSPDLLSLYARHNVNCAAFLTGCNPFSRAVSEPENRERQTSLGAELTRRSLTFVEGIGQHPSNNWPGEESFLVLGLDLEAAKTLGERFEQNAIVWCGADGVPQLIVLR</sequence>
<gene>
    <name evidence="1" type="ORF">DFR43_1223</name>
</gene>
<proteinExistence type="predicted"/>
<evidence type="ECO:0000313" key="1">
    <source>
        <dbReference type="EMBL" id="TDQ38061.1"/>
    </source>
</evidence>
<name>A0A4R6TX31_9BURK</name>
<dbReference type="Proteomes" id="UP000295510">
    <property type="component" value="Unassembled WGS sequence"/>
</dbReference>
<dbReference type="EMBL" id="SNYL01000022">
    <property type="protein sequence ID" value="TDQ38061.1"/>
    <property type="molecule type" value="Genomic_DNA"/>
</dbReference>
<accession>A0A4R6TX31</accession>
<reference evidence="1 2" key="1">
    <citation type="submission" date="2019-03" db="EMBL/GenBank/DDBJ databases">
        <title>Genomic Encyclopedia of Type Strains, Phase IV (KMG-IV): sequencing the most valuable type-strain genomes for metagenomic binning, comparative biology and taxonomic classification.</title>
        <authorList>
            <person name="Goeker M."/>
        </authorList>
    </citation>
    <scope>NUCLEOTIDE SEQUENCE [LARGE SCALE GENOMIC DNA]</scope>
    <source>
        <strain evidence="1 2">DSM 19605</strain>
    </source>
</reference>
<keyword evidence="2" id="KW-1185">Reference proteome</keyword>
<organism evidence="1 2">
    <name type="scientific">Tepidicella xavieri</name>
    <dbReference type="NCBI Taxonomy" id="360241"/>
    <lineage>
        <taxon>Bacteria</taxon>
        <taxon>Pseudomonadati</taxon>
        <taxon>Pseudomonadota</taxon>
        <taxon>Betaproteobacteria</taxon>
        <taxon>Burkholderiales</taxon>
        <taxon>Tepidicella</taxon>
    </lineage>
</organism>
<dbReference type="InterPro" id="IPR021710">
    <property type="entry name" value="DUF3293"/>
</dbReference>
<dbReference type="Pfam" id="PF11697">
    <property type="entry name" value="DUF3293"/>
    <property type="match status" value="1"/>
</dbReference>